<organism evidence="1 2">
    <name type="scientific">Araneus ventricosus</name>
    <name type="common">Orbweaver spider</name>
    <name type="synonym">Epeira ventricosa</name>
    <dbReference type="NCBI Taxonomy" id="182803"/>
    <lineage>
        <taxon>Eukaryota</taxon>
        <taxon>Metazoa</taxon>
        <taxon>Ecdysozoa</taxon>
        <taxon>Arthropoda</taxon>
        <taxon>Chelicerata</taxon>
        <taxon>Arachnida</taxon>
        <taxon>Araneae</taxon>
        <taxon>Araneomorphae</taxon>
        <taxon>Entelegynae</taxon>
        <taxon>Araneoidea</taxon>
        <taxon>Araneidae</taxon>
        <taxon>Araneus</taxon>
    </lineage>
</organism>
<dbReference type="Proteomes" id="UP000499080">
    <property type="component" value="Unassembled WGS sequence"/>
</dbReference>
<dbReference type="AlphaFoldDB" id="A0A4Y2QW10"/>
<keyword evidence="2" id="KW-1185">Reference proteome</keyword>
<evidence type="ECO:0000313" key="1">
    <source>
        <dbReference type="EMBL" id="GBN67491.1"/>
    </source>
</evidence>
<evidence type="ECO:0000313" key="2">
    <source>
        <dbReference type="Proteomes" id="UP000499080"/>
    </source>
</evidence>
<accession>A0A4Y2QW10</accession>
<comment type="caution">
    <text evidence="1">The sequence shown here is derived from an EMBL/GenBank/DDBJ whole genome shotgun (WGS) entry which is preliminary data.</text>
</comment>
<proteinExistence type="predicted"/>
<reference evidence="1 2" key="1">
    <citation type="journal article" date="2019" name="Sci. Rep.">
        <title>Orb-weaving spider Araneus ventricosus genome elucidates the spidroin gene catalogue.</title>
        <authorList>
            <person name="Kono N."/>
            <person name="Nakamura H."/>
            <person name="Ohtoshi R."/>
            <person name="Moran D.A.P."/>
            <person name="Shinohara A."/>
            <person name="Yoshida Y."/>
            <person name="Fujiwara M."/>
            <person name="Mori M."/>
            <person name="Tomita M."/>
            <person name="Arakawa K."/>
        </authorList>
    </citation>
    <scope>NUCLEOTIDE SEQUENCE [LARGE SCALE GENOMIC DNA]</scope>
</reference>
<protein>
    <submittedName>
        <fullName evidence="1">Uncharacterized protein</fullName>
    </submittedName>
</protein>
<dbReference type="EMBL" id="BGPR01223539">
    <property type="protein sequence ID" value="GBN67491.1"/>
    <property type="molecule type" value="Genomic_DNA"/>
</dbReference>
<gene>
    <name evidence="1" type="ORF">AVEN_187924_1</name>
</gene>
<name>A0A4Y2QW10_ARAVE</name>
<sequence length="103" mass="11334">MGRDRLLAVSDTKVSGTRAYQYQLVPDTAKPGINPTLHQTQDEEGILCVGGRLENASVPYPHKHAAILPKGSKLSKIYFESLHRLFHDGPLGLLNAVRLKFGL</sequence>